<comment type="caution">
    <text evidence="1">The sequence shown here is derived from an EMBL/GenBank/DDBJ whole genome shotgun (WGS) entry which is preliminary data.</text>
</comment>
<accession>A0ACB7SPW7</accession>
<dbReference type="Proteomes" id="UP000821845">
    <property type="component" value="Chromosome 3"/>
</dbReference>
<protein>
    <submittedName>
        <fullName evidence="1">Uncharacterized protein</fullName>
    </submittedName>
</protein>
<dbReference type="EMBL" id="CM023483">
    <property type="protein sequence ID" value="KAH6936758.1"/>
    <property type="molecule type" value="Genomic_DNA"/>
</dbReference>
<sequence length="216" mass="23458">MRVQAKSSRREAELDMKGPLSAAARHSGKNLEETERRQRHAQPPSSGLHGWPSRGTPRAGSPLWTQVTRVLARRAACIDDYDDDAFLYSLYVLAASRCCRSLASPFADAISSPIRRASCCAGSIVRVPAGTLSNLPPRCSAVAASQDLHAARDLMVFAVAERRRLSPDARRYVPPMGEDDRVEAVQAILHGYGGHFDTGPPFDTGHLSIHSVSETV</sequence>
<name>A0ACB7SPW7_HYAAI</name>
<reference evidence="1" key="1">
    <citation type="submission" date="2020-05" db="EMBL/GenBank/DDBJ databases">
        <title>Large-scale comparative analyses of tick genomes elucidate their genetic diversity and vector capacities.</title>
        <authorList>
            <person name="Jia N."/>
            <person name="Wang J."/>
            <person name="Shi W."/>
            <person name="Du L."/>
            <person name="Sun Y."/>
            <person name="Zhan W."/>
            <person name="Jiang J."/>
            <person name="Wang Q."/>
            <person name="Zhang B."/>
            <person name="Ji P."/>
            <person name="Sakyi L.B."/>
            <person name="Cui X."/>
            <person name="Yuan T."/>
            <person name="Jiang B."/>
            <person name="Yang W."/>
            <person name="Lam T.T.-Y."/>
            <person name="Chang Q."/>
            <person name="Ding S."/>
            <person name="Wang X."/>
            <person name="Zhu J."/>
            <person name="Ruan X."/>
            <person name="Zhao L."/>
            <person name="Wei J."/>
            <person name="Que T."/>
            <person name="Du C."/>
            <person name="Cheng J."/>
            <person name="Dai P."/>
            <person name="Han X."/>
            <person name="Huang E."/>
            <person name="Gao Y."/>
            <person name="Liu J."/>
            <person name="Shao H."/>
            <person name="Ye R."/>
            <person name="Li L."/>
            <person name="Wei W."/>
            <person name="Wang X."/>
            <person name="Wang C."/>
            <person name="Yang T."/>
            <person name="Huo Q."/>
            <person name="Li W."/>
            <person name="Guo W."/>
            <person name="Chen H."/>
            <person name="Zhou L."/>
            <person name="Ni X."/>
            <person name="Tian J."/>
            <person name="Zhou Y."/>
            <person name="Sheng Y."/>
            <person name="Liu T."/>
            <person name="Pan Y."/>
            <person name="Xia L."/>
            <person name="Li J."/>
            <person name="Zhao F."/>
            <person name="Cao W."/>
        </authorList>
    </citation>
    <scope>NUCLEOTIDE SEQUENCE</scope>
    <source>
        <strain evidence="1">Hyas-2018</strain>
    </source>
</reference>
<keyword evidence="2" id="KW-1185">Reference proteome</keyword>
<organism evidence="1 2">
    <name type="scientific">Hyalomma asiaticum</name>
    <name type="common">Tick</name>
    <dbReference type="NCBI Taxonomy" id="266040"/>
    <lineage>
        <taxon>Eukaryota</taxon>
        <taxon>Metazoa</taxon>
        <taxon>Ecdysozoa</taxon>
        <taxon>Arthropoda</taxon>
        <taxon>Chelicerata</taxon>
        <taxon>Arachnida</taxon>
        <taxon>Acari</taxon>
        <taxon>Parasitiformes</taxon>
        <taxon>Ixodida</taxon>
        <taxon>Ixodoidea</taxon>
        <taxon>Ixodidae</taxon>
        <taxon>Hyalomminae</taxon>
        <taxon>Hyalomma</taxon>
    </lineage>
</organism>
<evidence type="ECO:0000313" key="2">
    <source>
        <dbReference type="Proteomes" id="UP000821845"/>
    </source>
</evidence>
<gene>
    <name evidence="1" type="ORF">HPB50_021299</name>
</gene>
<proteinExistence type="predicted"/>
<evidence type="ECO:0000313" key="1">
    <source>
        <dbReference type="EMBL" id="KAH6936758.1"/>
    </source>
</evidence>